<dbReference type="Proteomes" id="UP001420932">
    <property type="component" value="Unassembled WGS sequence"/>
</dbReference>
<sequence>MGEGEVVSFLPYVFFSVEKKAIFCYLVRWGWVQPQPHSIFEREMTYPSLEQPNLPISPDFHDQPLENNNTTMNSANKLTCESSPSPLHLGLFLLDELSLSLLSRSISIFLSLFDFKL</sequence>
<evidence type="ECO:0000313" key="2">
    <source>
        <dbReference type="Proteomes" id="UP001420932"/>
    </source>
</evidence>
<organism evidence="1 2">
    <name type="scientific">Stephania yunnanensis</name>
    <dbReference type="NCBI Taxonomy" id="152371"/>
    <lineage>
        <taxon>Eukaryota</taxon>
        <taxon>Viridiplantae</taxon>
        <taxon>Streptophyta</taxon>
        <taxon>Embryophyta</taxon>
        <taxon>Tracheophyta</taxon>
        <taxon>Spermatophyta</taxon>
        <taxon>Magnoliopsida</taxon>
        <taxon>Ranunculales</taxon>
        <taxon>Menispermaceae</taxon>
        <taxon>Menispermoideae</taxon>
        <taxon>Cissampelideae</taxon>
        <taxon>Stephania</taxon>
    </lineage>
</organism>
<reference evidence="1 2" key="1">
    <citation type="submission" date="2024-01" db="EMBL/GenBank/DDBJ databases">
        <title>Genome assemblies of Stephania.</title>
        <authorList>
            <person name="Yang L."/>
        </authorList>
    </citation>
    <scope>NUCLEOTIDE SEQUENCE [LARGE SCALE GENOMIC DNA]</scope>
    <source>
        <strain evidence="1">YNDBR</strain>
        <tissue evidence="1">Leaf</tissue>
    </source>
</reference>
<comment type="caution">
    <text evidence="1">The sequence shown here is derived from an EMBL/GenBank/DDBJ whole genome shotgun (WGS) entry which is preliminary data.</text>
</comment>
<name>A0AAP0EY07_9MAGN</name>
<evidence type="ECO:0000313" key="1">
    <source>
        <dbReference type="EMBL" id="KAK9098853.1"/>
    </source>
</evidence>
<accession>A0AAP0EY07</accession>
<proteinExistence type="predicted"/>
<protein>
    <submittedName>
        <fullName evidence="1">Uncharacterized protein</fullName>
    </submittedName>
</protein>
<gene>
    <name evidence="1" type="ORF">Syun_025898</name>
</gene>
<keyword evidence="2" id="KW-1185">Reference proteome</keyword>
<dbReference type="AlphaFoldDB" id="A0AAP0EY07"/>
<dbReference type="EMBL" id="JBBNAF010000011">
    <property type="protein sequence ID" value="KAK9098853.1"/>
    <property type="molecule type" value="Genomic_DNA"/>
</dbReference>